<proteinExistence type="predicted"/>
<dbReference type="InterPro" id="IPR056729">
    <property type="entry name" value="GMPPB_C"/>
</dbReference>
<dbReference type="SUPFAM" id="SSF51161">
    <property type="entry name" value="Trimeric LpxA-like enzymes"/>
    <property type="match status" value="1"/>
</dbReference>
<dbReference type="InterPro" id="IPR011004">
    <property type="entry name" value="Trimer_LpxA-like_sf"/>
</dbReference>
<evidence type="ECO:0000259" key="1">
    <source>
        <dbReference type="Pfam" id="PF25087"/>
    </source>
</evidence>
<comment type="caution">
    <text evidence="2">The sequence shown here is derived from an EMBL/GenBank/DDBJ whole genome shotgun (WGS) entry which is preliminary data.</text>
</comment>
<dbReference type="Gene3D" id="2.160.10.10">
    <property type="entry name" value="Hexapeptide repeat proteins"/>
    <property type="match status" value="1"/>
</dbReference>
<organism evidence="2 3">
    <name type="scientific">Candidatus Wallbacteria bacterium HGW-Wallbacteria-1</name>
    <dbReference type="NCBI Taxonomy" id="2013854"/>
    <lineage>
        <taxon>Bacteria</taxon>
        <taxon>Candidatus Walliibacteriota</taxon>
    </lineage>
</organism>
<name>A0A2N1PPR0_9BACT</name>
<protein>
    <recommendedName>
        <fullName evidence="1">Mannose-1-phosphate guanyltransferase C-terminal domain-containing protein</fullName>
    </recommendedName>
</protein>
<dbReference type="AlphaFoldDB" id="A0A2N1PPR0"/>
<gene>
    <name evidence="2" type="ORF">CVV64_10170</name>
</gene>
<evidence type="ECO:0000313" key="2">
    <source>
        <dbReference type="EMBL" id="PKK90323.1"/>
    </source>
</evidence>
<sequence length="468" mass="51385">MKIVKAFAIADTRRIPPFNDMPCDLLVMNRKLSCLQQSVLSEFGIPVKRITREELQEGLSGQNPEQWVLIFRENIFFTRQTIELFLEKTANFLKAIKRKSPSHEQFASDSISAEGSFSKEPGTFRVCVEKSLFTAQLAILQEAEEQGGVLAYDFFLTRAGSFNPDRARKIIMNLDQYLEEGNFPPHMLGKESFRFSVTTRPLMAVSESVHIGLVNMAANFARIASFRRPGLCSGFKALLAAISSLSLQRARIKARVLASLSTIHSTAEVHPTAVIEGSVIGAGAKIGAYAVVRFSVVGKKAFIDDHAGIKFSIIGDNSYVANNNVIFFSTLYPGAFLISGPYQFSCFGYNTAVMNSIPSDYRLDNETIRVMTSSGVRDTGLRFAGSIIGHETRIAAGLIIAPGRSVPGGLTLYPDPARVLTKIDVTSDHERASETFTETYNTEASGKSASRPFFLVDGKLTSNSVRKV</sequence>
<feature type="domain" description="Mannose-1-phosphate guanyltransferase C-terminal" evidence="1">
    <location>
        <begin position="262"/>
        <end position="326"/>
    </location>
</feature>
<dbReference type="Pfam" id="PF25087">
    <property type="entry name" value="GMPPB_C"/>
    <property type="match status" value="1"/>
</dbReference>
<accession>A0A2N1PPR0</accession>
<dbReference type="Proteomes" id="UP000233256">
    <property type="component" value="Unassembled WGS sequence"/>
</dbReference>
<evidence type="ECO:0000313" key="3">
    <source>
        <dbReference type="Proteomes" id="UP000233256"/>
    </source>
</evidence>
<reference evidence="2 3" key="1">
    <citation type="journal article" date="2017" name="ISME J.">
        <title>Potential for microbial H2 and metal transformations associated with novel bacteria and archaea in deep terrestrial subsurface sediments.</title>
        <authorList>
            <person name="Hernsdorf A.W."/>
            <person name="Amano Y."/>
            <person name="Miyakawa K."/>
            <person name="Ise K."/>
            <person name="Suzuki Y."/>
            <person name="Anantharaman K."/>
            <person name="Probst A."/>
            <person name="Burstein D."/>
            <person name="Thomas B.C."/>
            <person name="Banfield J.F."/>
        </authorList>
    </citation>
    <scope>NUCLEOTIDE SEQUENCE [LARGE SCALE GENOMIC DNA]</scope>
    <source>
        <strain evidence="2">HGW-Wallbacteria-1</strain>
    </source>
</reference>
<dbReference type="EMBL" id="PGXC01000006">
    <property type="protein sequence ID" value="PKK90323.1"/>
    <property type="molecule type" value="Genomic_DNA"/>
</dbReference>